<keyword evidence="7" id="KW-0843">Virulence</keyword>
<feature type="domain" description="NolW-like" evidence="13">
    <location>
        <begin position="192"/>
        <end position="301"/>
    </location>
</feature>
<comment type="subcellular location">
    <subcellularLocation>
        <location evidence="1 10 11">Cell outer membrane</location>
    </subcellularLocation>
</comment>
<evidence type="ECO:0000259" key="13">
    <source>
        <dbReference type="Pfam" id="PF03958"/>
    </source>
</evidence>
<keyword evidence="9 10" id="KW-0998">Cell outer membrane</keyword>
<feature type="signal peptide" evidence="10">
    <location>
        <begin position="1"/>
        <end position="34"/>
    </location>
</feature>
<dbReference type="GO" id="GO:0030254">
    <property type="term" value="P:protein secretion by the type III secretion system"/>
    <property type="evidence" value="ECO:0007669"/>
    <property type="project" value="UniProtKB-UniRule"/>
</dbReference>
<dbReference type="Gene3D" id="3.30.1370.120">
    <property type="match status" value="2"/>
</dbReference>
<evidence type="ECO:0000256" key="8">
    <source>
        <dbReference type="ARBA" id="ARBA00023136"/>
    </source>
</evidence>
<dbReference type="Pfam" id="PF03958">
    <property type="entry name" value="Secretin_N"/>
    <property type="match status" value="1"/>
</dbReference>
<evidence type="ECO:0000256" key="6">
    <source>
        <dbReference type="ARBA" id="ARBA00023010"/>
    </source>
</evidence>
<evidence type="ECO:0000256" key="9">
    <source>
        <dbReference type="ARBA" id="ARBA00023237"/>
    </source>
</evidence>
<dbReference type="InterPro" id="IPR004845">
    <property type="entry name" value="T2SS_GspD_CS"/>
</dbReference>
<comment type="function">
    <text evidence="10">Component of the type III secretion system (T3SS), also called injectisome, which is used to inject bacterial effector proteins into eukaryotic host cells. Forms a ring-shaped multimeric structure with an apparent central pore in the outer membrane.</text>
</comment>
<evidence type="ECO:0000256" key="2">
    <source>
        <dbReference type="ARBA" id="ARBA00007032"/>
    </source>
</evidence>
<dbReference type="PRINTS" id="PR01337">
    <property type="entry name" value="TYPE3OMGPROT"/>
</dbReference>
<evidence type="ECO:0000259" key="14">
    <source>
        <dbReference type="Pfam" id="PF21304"/>
    </source>
</evidence>
<dbReference type="NCBIfam" id="TIGR02516">
    <property type="entry name" value="type_III_yscC"/>
    <property type="match status" value="1"/>
</dbReference>
<dbReference type="InterPro" id="IPR038591">
    <property type="entry name" value="NolW-like_sf"/>
</dbReference>
<evidence type="ECO:0000256" key="1">
    <source>
        <dbReference type="ARBA" id="ARBA00004442"/>
    </source>
</evidence>
<dbReference type="InterPro" id="IPR005644">
    <property type="entry name" value="NolW-like"/>
</dbReference>
<dbReference type="PANTHER" id="PTHR30332:SF5">
    <property type="entry name" value="SPI-1 TYPE 3 SECRETION SYSTEM SECRETIN"/>
    <property type="match status" value="1"/>
</dbReference>
<keyword evidence="5 10" id="KW-0653">Protein transport</keyword>
<feature type="domain" description="Type II/III secretion system secretin-like" evidence="12">
    <location>
        <begin position="375"/>
        <end position="535"/>
    </location>
</feature>
<keyword evidence="3 10" id="KW-0813">Transport</keyword>
<dbReference type="PANTHER" id="PTHR30332">
    <property type="entry name" value="PROBABLE GENERAL SECRETION PATHWAY PROTEIN D"/>
    <property type="match status" value="1"/>
</dbReference>
<dbReference type="AlphaFoldDB" id="A0A249W5U5"/>
<dbReference type="Pfam" id="PF00263">
    <property type="entry name" value="Secretin"/>
    <property type="match status" value="1"/>
</dbReference>
<comment type="subunit">
    <text evidence="10">The core secretion machinery of the T3SS is composed of approximately 20 different proteins, including cytoplasmic components, a base, an export apparatus and a needle. This subunit is part of the base, which anchors the injectisome in the bacterial cell envelope. Forms a stable homooligomeric complex.</text>
</comment>
<dbReference type="GO" id="GO:0030257">
    <property type="term" value="C:type III protein secretion system complex"/>
    <property type="evidence" value="ECO:0007669"/>
    <property type="project" value="UniProtKB-UniRule"/>
</dbReference>
<keyword evidence="4 10" id="KW-0732">Signal</keyword>
<dbReference type="GO" id="GO:0009279">
    <property type="term" value="C:cell outer membrane"/>
    <property type="evidence" value="ECO:0007669"/>
    <property type="project" value="UniProtKB-SubCell"/>
</dbReference>
<dbReference type="InterPro" id="IPR003522">
    <property type="entry name" value="T3SS_OM_pore_YscC"/>
</dbReference>
<dbReference type="InterPro" id="IPR050810">
    <property type="entry name" value="Bact_Secretion_Sys_Channel"/>
</dbReference>
<feature type="chain" id="PRO_5026410550" description="Type 3 secretion system secretin" evidence="10">
    <location>
        <begin position="35"/>
        <end position="632"/>
    </location>
</feature>
<dbReference type="Gene3D" id="3.55.50.30">
    <property type="match status" value="1"/>
</dbReference>
<dbReference type="InterPro" id="IPR049034">
    <property type="entry name" value="T3S_SPI-1_N0"/>
</dbReference>
<sequence length="632" mass="69518" precursor="true">MVTVMRTLMPKIGRIAAKMTLCALCVVPMFSVQATELNWPEQPFRYYADNDSLKDLLNNFGANYRVSVSVSDKVNDRVSGRFTPEDPAEFLDYLAQVYNLMWYFDGAVLHVYKATETRSRLLQLELLTARELRSTLISTGVWDARYGWRAAENKGLVYLAGPPRYVELVVQTAEALESRLLQKSNSTDELFVELIPLKYASATDRSISYRDQSITVPGIASVLSRVVGGVQTQITDSASVQTSPVNGLPAEAAKPRGKTASVHGGATVEAEPGLNAIIVRDTQARLPLYRKLVAQLDQPQSRIEVALSIVDISANDLRQLGVDWRTGVSVGNNRIVDIKTTGDVDNGDVTLGSGQSFKSLLDSTNLNYLLAQIRLLESKGSAQVVSRPTLLTQENVEAVLNNSSTFYVKLVGKETAALEEVTYGTLLRIVPRIVGDRFATRPEINLSLHLEDGTKIPDGGVDDLPSVRKTEISTLATVKQGQSLLIGGVYRDEVSHQLRKVPLLGDIPYLGALFRSNTNTTRRTVRMFIIEPRIVVDGIGDSVLIGNEHDLRPSIGQLNNISNNSAEFKSVVEVFSCTSKTQAERYQQDLLSQQKSSLLTQCQLPSGQVGWRVKVAECDLSQAECVRPSEEP</sequence>
<dbReference type="InterPro" id="IPR004846">
    <property type="entry name" value="T2SS/T3SS_dom"/>
</dbReference>
<keyword evidence="6 10" id="KW-0811">Translocation</keyword>
<evidence type="ECO:0000256" key="4">
    <source>
        <dbReference type="ARBA" id="ARBA00022729"/>
    </source>
</evidence>
<reference evidence="15" key="1">
    <citation type="submission" date="2017-09" db="EMBL/GenBank/DDBJ databases">
        <authorList>
            <person name="Ehlers B."/>
            <person name="Leendertz F.H."/>
        </authorList>
    </citation>
    <scope>NUCLEOTIDE SEQUENCE</scope>
    <source>
        <strain evidence="15">MAVP-26</strain>
    </source>
</reference>
<accession>A0A249W5U5</accession>
<evidence type="ECO:0000256" key="10">
    <source>
        <dbReference type="HAMAP-Rule" id="MF_02219"/>
    </source>
</evidence>
<gene>
    <name evidence="10" type="primary">sctC</name>
    <name evidence="15" type="ORF">YA91_16395</name>
</gene>
<name>A0A249W5U5_VIBPH</name>
<protein>
    <recommendedName>
        <fullName evidence="10">Type 3 secretion system secretin</fullName>
        <shortName evidence="10">T3SS secretin</shortName>
    </recommendedName>
</protein>
<organism evidence="15">
    <name type="scientific">Vibrio parahaemolyticus</name>
    <dbReference type="NCBI Taxonomy" id="670"/>
    <lineage>
        <taxon>Bacteria</taxon>
        <taxon>Pseudomonadati</taxon>
        <taxon>Pseudomonadota</taxon>
        <taxon>Gammaproteobacteria</taxon>
        <taxon>Vibrionales</taxon>
        <taxon>Vibrionaceae</taxon>
        <taxon>Vibrio</taxon>
    </lineage>
</organism>
<dbReference type="HAMAP" id="MF_02219">
    <property type="entry name" value="Type_III_secretin"/>
    <property type="match status" value="1"/>
</dbReference>
<dbReference type="PROSITE" id="PS00875">
    <property type="entry name" value="T2SP_D"/>
    <property type="match status" value="1"/>
</dbReference>
<evidence type="ECO:0000256" key="11">
    <source>
        <dbReference type="RuleBase" id="RU004004"/>
    </source>
</evidence>
<dbReference type="GO" id="GO:0015627">
    <property type="term" value="C:type II protein secretion system complex"/>
    <property type="evidence" value="ECO:0007669"/>
    <property type="project" value="TreeGrafter"/>
</dbReference>
<proteinExistence type="inferred from homology"/>
<comment type="similarity">
    <text evidence="2 10">Belongs to the bacterial secretin family. T3SS SctC subfamily.</text>
</comment>
<evidence type="ECO:0000256" key="7">
    <source>
        <dbReference type="ARBA" id="ARBA00023026"/>
    </source>
</evidence>
<evidence type="ECO:0000256" key="3">
    <source>
        <dbReference type="ARBA" id="ARBA00022448"/>
    </source>
</evidence>
<evidence type="ECO:0000313" key="15">
    <source>
        <dbReference type="EMBL" id="ASZ52006.1"/>
    </source>
</evidence>
<dbReference type="EMBL" id="CP023248">
    <property type="protein sequence ID" value="ASZ52006.1"/>
    <property type="molecule type" value="Genomic_DNA"/>
</dbReference>
<keyword evidence="8 10" id="KW-0472">Membrane</keyword>
<evidence type="ECO:0000256" key="5">
    <source>
        <dbReference type="ARBA" id="ARBA00022927"/>
    </source>
</evidence>
<dbReference type="Pfam" id="PF21304">
    <property type="entry name" value="T3S_SPI-1_N0"/>
    <property type="match status" value="1"/>
</dbReference>
<feature type="domain" description="SPI-1 type 3 secretion system secretin N0" evidence="14">
    <location>
        <begin position="46"/>
        <end position="112"/>
    </location>
</feature>
<evidence type="ECO:0000259" key="12">
    <source>
        <dbReference type="Pfam" id="PF00263"/>
    </source>
</evidence>